<reference evidence="1 2" key="1">
    <citation type="submission" date="2016-07" db="EMBL/GenBank/DDBJ databases">
        <title>Genome analysis of Sphingobacterium siyangense T12B17.</title>
        <authorList>
            <person name="Xu D."/>
            <person name="Su Y."/>
            <person name="Zheng S."/>
        </authorList>
    </citation>
    <scope>NUCLEOTIDE SEQUENCE [LARGE SCALE GENOMIC DNA]</scope>
    <source>
        <strain evidence="1 2">T12B17</strain>
    </source>
</reference>
<gene>
    <name evidence="1" type="ORF">BCY89_07315</name>
</gene>
<protein>
    <submittedName>
        <fullName evidence="1">Uncharacterized protein</fullName>
    </submittedName>
</protein>
<organism evidence="1 2">
    <name type="scientific">Sphingobacterium siyangense</name>
    <dbReference type="NCBI Taxonomy" id="459529"/>
    <lineage>
        <taxon>Bacteria</taxon>
        <taxon>Pseudomonadati</taxon>
        <taxon>Bacteroidota</taxon>
        <taxon>Sphingobacteriia</taxon>
        <taxon>Sphingobacteriales</taxon>
        <taxon>Sphingobacteriaceae</taxon>
        <taxon>Sphingobacterium</taxon>
    </lineage>
</organism>
<dbReference type="EMBL" id="MCAQ01000023">
    <property type="protein sequence ID" value="RKF34766.1"/>
    <property type="molecule type" value="Genomic_DNA"/>
</dbReference>
<evidence type="ECO:0000313" key="1">
    <source>
        <dbReference type="EMBL" id="RKF34766.1"/>
    </source>
</evidence>
<comment type="caution">
    <text evidence="1">The sequence shown here is derived from an EMBL/GenBank/DDBJ whole genome shotgun (WGS) entry which is preliminary data.</text>
</comment>
<keyword evidence="2" id="KW-1185">Reference proteome</keyword>
<accession>A0A420FPC6</accession>
<dbReference type="Proteomes" id="UP000286402">
    <property type="component" value="Unassembled WGS sequence"/>
</dbReference>
<name>A0A420FPC6_9SPHI</name>
<evidence type="ECO:0000313" key="2">
    <source>
        <dbReference type="Proteomes" id="UP000286402"/>
    </source>
</evidence>
<sequence length="92" mass="10729">MPPTFGLPSVMLKLCMAKILNNSLFNKFWNVAKYNAIQLKLIKMLQIRKCLCVGCILLLNSIQIAKKLMKQVYDNGVELIMWIKLFGYYRNK</sequence>
<proteinExistence type="predicted"/>
<dbReference type="AlphaFoldDB" id="A0A420FPC6"/>